<dbReference type="GO" id="GO:0005524">
    <property type="term" value="F:ATP binding"/>
    <property type="evidence" value="ECO:0007669"/>
    <property type="project" value="UniProtKB-KW"/>
</dbReference>
<evidence type="ECO:0000256" key="3">
    <source>
        <dbReference type="ARBA" id="ARBA00022701"/>
    </source>
</evidence>
<dbReference type="GO" id="GO:0005874">
    <property type="term" value="C:microtubule"/>
    <property type="evidence" value="ECO:0007669"/>
    <property type="project" value="UniProtKB-KW"/>
</dbReference>
<comment type="caution">
    <text evidence="9">The sequence shown here is derived from an EMBL/GenBank/DDBJ whole genome shotgun (WGS) entry which is preliminary data.</text>
</comment>
<dbReference type="GO" id="GO:0016887">
    <property type="term" value="F:ATP hydrolysis activity"/>
    <property type="evidence" value="ECO:0007669"/>
    <property type="project" value="InterPro"/>
</dbReference>
<proteinExistence type="predicted"/>
<keyword evidence="7" id="KW-0413">Isomerase</keyword>
<sequence length="480" mass="55181">MLFESVYTSAEKTPHHRDLDEKKKRERKRNLLVLILQYLRDEGYYESVQQLEKESRIPSHQYSVCDNIDLESILQDFESYYYVRLHKYPSICKKLEIQAEPKKKIKVTNDVKSSNCNLKKTIKEENIITDELAITVKAITPSNSIQYNKLNENLNIISDEEKLWKSLGSFEGFSKEWKDFAEIIAKEVIEKDLNVKWNDIIGLENAKNLLKESIVYPLKYPEFFKGLLTPWKGLLLFGPPGTGKTLLAKAVATECKTTFFNISASSVVSKWRGDSEKLIRVMFELARHQAPSTIFIDELDSLASKRDCPNEHEASRRLKSELLVQLDGILQGNDNVFFLTTSNLPWDLDYAILRRLEKRILVGLPDENARKEMLSIFLPKTISAKPLITADVSYDLLAQSFQGYSGADIKLTCKEAIMCALRPVFSKLEERKLTKKGQFDNIAVEPIQDNQVYEAVKRTKPTAANHVQRYKTWASEFASM</sequence>
<evidence type="ECO:0000256" key="4">
    <source>
        <dbReference type="ARBA" id="ARBA00022741"/>
    </source>
</evidence>
<evidence type="ECO:0000313" key="10">
    <source>
        <dbReference type="Proteomes" id="UP001461498"/>
    </source>
</evidence>
<keyword evidence="4" id="KW-0547">Nucleotide-binding</keyword>
<keyword evidence="6" id="KW-0206">Cytoskeleton</keyword>
<dbReference type="Gene3D" id="1.10.8.60">
    <property type="match status" value="1"/>
</dbReference>
<dbReference type="EMBL" id="JAPXFL010000005">
    <property type="protein sequence ID" value="KAK9506459.1"/>
    <property type="molecule type" value="Genomic_DNA"/>
</dbReference>
<dbReference type="GO" id="GO:0000922">
    <property type="term" value="C:spindle pole"/>
    <property type="evidence" value="ECO:0007669"/>
    <property type="project" value="UniProtKB-SubCell"/>
</dbReference>
<dbReference type="CDD" id="cd19509">
    <property type="entry name" value="RecA-like_VPS4-like"/>
    <property type="match status" value="1"/>
</dbReference>
<evidence type="ECO:0000259" key="8">
    <source>
        <dbReference type="SMART" id="SM00382"/>
    </source>
</evidence>
<gene>
    <name evidence="9" type="ORF">O3M35_008396</name>
</gene>
<dbReference type="SMART" id="SM00667">
    <property type="entry name" value="LisH"/>
    <property type="match status" value="1"/>
</dbReference>
<dbReference type="Pfam" id="PF00004">
    <property type="entry name" value="AAA"/>
    <property type="match status" value="1"/>
</dbReference>
<dbReference type="Proteomes" id="UP001461498">
    <property type="component" value="Unassembled WGS sequence"/>
</dbReference>
<comment type="subcellular location">
    <subcellularLocation>
        <location evidence="1">Cytoplasm</location>
        <location evidence="1">Cytoskeleton</location>
        <location evidence="1">Spindle pole</location>
    </subcellularLocation>
</comment>
<dbReference type="InterPro" id="IPR006594">
    <property type="entry name" value="LisH"/>
</dbReference>
<evidence type="ECO:0000256" key="1">
    <source>
        <dbReference type="ARBA" id="ARBA00004647"/>
    </source>
</evidence>
<protein>
    <recommendedName>
        <fullName evidence="8">AAA+ ATPase domain-containing protein</fullName>
    </recommendedName>
</protein>
<name>A0AAW1D8U4_9HEMI</name>
<dbReference type="Pfam" id="PF17862">
    <property type="entry name" value="AAA_lid_3"/>
    <property type="match status" value="1"/>
</dbReference>
<evidence type="ECO:0000256" key="5">
    <source>
        <dbReference type="ARBA" id="ARBA00022840"/>
    </source>
</evidence>
<dbReference type="PANTHER" id="PTHR23074">
    <property type="entry name" value="AAA DOMAIN-CONTAINING"/>
    <property type="match status" value="1"/>
</dbReference>
<dbReference type="SMART" id="SM00382">
    <property type="entry name" value="AAA"/>
    <property type="match status" value="1"/>
</dbReference>
<evidence type="ECO:0000313" key="9">
    <source>
        <dbReference type="EMBL" id="KAK9506459.1"/>
    </source>
</evidence>
<keyword evidence="3" id="KW-0493">Microtubule</keyword>
<dbReference type="InterPro" id="IPR041569">
    <property type="entry name" value="AAA_lid_3"/>
</dbReference>
<dbReference type="InterPro" id="IPR050304">
    <property type="entry name" value="MT-severing_AAA_ATPase"/>
</dbReference>
<feature type="domain" description="AAA+ ATPase" evidence="8">
    <location>
        <begin position="230"/>
        <end position="366"/>
    </location>
</feature>
<dbReference type="PANTHER" id="PTHR23074:SF78">
    <property type="entry name" value="KATANIN P60 ATPASE-CONTAINING SUBUNIT A-LIKE 2"/>
    <property type="match status" value="1"/>
</dbReference>
<reference evidence="9 10" key="1">
    <citation type="submission" date="2022-12" db="EMBL/GenBank/DDBJ databases">
        <title>Chromosome-level genome assembly of true bugs.</title>
        <authorList>
            <person name="Ma L."/>
            <person name="Li H."/>
        </authorList>
    </citation>
    <scope>NUCLEOTIDE SEQUENCE [LARGE SCALE GENOMIC DNA]</scope>
    <source>
        <strain evidence="9">Lab_2022b</strain>
    </source>
</reference>
<dbReference type="AlphaFoldDB" id="A0AAW1D8U4"/>
<dbReference type="InterPro" id="IPR003593">
    <property type="entry name" value="AAA+_ATPase"/>
</dbReference>
<keyword evidence="5" id="KW-0067">ATP-binding</keyword>
<keyword evidence="2" id="KW-0963">Cytoplasm</keyword>
<dbReference type="PROSITE" id="PS50896">
    <property type="entry name" value="LISH"/>
    <property type="match status" value="1"/>
</dbReference>
<organism evidence="9 10">
    <name type="scientific">Rhynocoris fuscipes</name>
    <dbReference type="NCBI Taxonomy" id="488301"/>
    <lineage>
        <taxon>Eukaryota</taxon>
        <taxon>Metazoa</taxon>
        <taxon>Ecdysozoa</taxon>
        <taxon>Arthropoda</taxon>
        <taxon>Hexapoda</taxon>
        <taxon>Insecta</taxon>
        <taxon>Pterygota</taxon>
        <taxon>Neoptera</taxon>
        <taxon>Paraneoptera</taxon>
        <taxon>Hemiptera</taxon>
        <taxon>Heteroptera</taxon>
        <taxon>Panheteroptera</taxon>
        <taxon>Cimicomorpha</taxon>
        <taxon>Reduviidae</taxon>
        <taxon>Harpactorinae</taxon>
        <taxon>Harpactorini</taxon>
        <taxon>Rhynocoris</taxon>
    </lineage>
</organism>
<evidence type="ECO:0000256" key="2">
    <source>
        <dbReference type="ARBA" id="ARBA00022490"/>
    </source>
</evidence>
<dbReference type="InterPro" id="IPR003959">
    <property type="entry name" value="ATPase_AAA_core"/>
</dbReference>
<evidence type="ECO:0000256" key="6">
    <source>
        <dbReference type="ARBA" id="ARBA00023212"/>
    </source>
</evidence>
<keyword evidence="10" id="KW-1185">Reference proteome</keyword>
<dbReference type="InterPro" id="IPR027417">
    <property type="entry name" value="P-loop_NTPase"/>
</dbReference>
<dbReference type="SUPFAM" id="SSF52540">
    <property type="entry name" value="P-loop containing nucleoside triphosphate hydrolases"/>
    <property type="match status" value="1"/>
</dbReference>
<dbReference type="FunFam" id="3.40.50.300:FF:000159">
    <property type="entry name" value="Katanin p60 ATPase-containing subunit A1"/>
    <property type="match status" value="1"/>
</dbReference>
<accession>A0AAW1D8U4</accession>
<evidence type="ECO:0000256" key="7">
    <source>
        <dbReference type="ARBA" id="ARBA00023235"/>
    </source>
</evidence>
<dbReference type="GO" id="GO:0016853">
    <property type="term" value="F:isomerase activity"/>
    <property type="evidence" value="ECO:0007669"/>
    <property type="project" value="UniProtKB-KW"/>
</dbReference>
<dbReference type="Gene3D" id="3.40.50.300">
    <property type="entry name" value="P-loop containing nucleotide triphosphate hydrolases"/>
    <property type="match status" value="1"/>
</dbReference>